<keyword evidence="5 6" id="KW-0411">Iron-sulfur</keyword>
<comment type="catalytic activity">
    <reaction evidence="6">
        <text>citrate = D-threo-isocitrate</text>
        <dbReference type="Rhea" id="RHEA:10336"/>
        <dbReference type="ChEBI" id="CHEBI:15562"/>
        <dbReference type="ChEBI" id="CHEBI:16947"/>
        <dbReference type="EC" id="4.2.1.3"/>
    </reaction>
</comment>
<dbReference type="Gene3D" id="3.20.19.10">
    <property type="entry name" value="Aconitase, domain 4"/>
    <property type="match status" value="1"/>
</dbReference>
<dbReference type="InterPro" id="IPR018136">
    <property type="entry name" value="Aconitase_4Fe-4S_BS"/>
</dbReference>
<dbReference type="Proteomes" id="UP000654345">
    <property type="component" value="Unassembled WGS sequence"/>
</dbReference>
<evidence type="ECO:0000256" key="5">
    <source>
        <dbReference type="ARBA" id="ARBA00023014"/>
    </source>
</evidence>
<dbReference type="InterPro" id="IPR036008">
    <property type="entry name" value="Aconitase_4Fe-4S_dom"/>
</dbReference>
<dbReference type="CDD" id="cd01580">
    <property type="entry name" value="AcnA_IRP_Swivel"/>
    <property type="match status" value="1"/>
</dbReference>
<feature type="region of interest" description="Disordered" evidence="7">
    <location>
        <begin position="417"/>
        <end position="451"/>
    </location>
</feature>
<dbReference type="Gene3D" id="3.30.499.10">
    <property type="entry name" value="Aconitase, domain 3"/>
    <property type="match status" value="2"/>
</dbReference>
<dbReference type="InterPro" id="IPR006249">
    <property type="entry name" value="Aconitase/IRP2"/>
</dbReference>
<proteinExistence type="inferred from homology"/>
<feature type="domain" description="Aconitase/3-isopropylmalate dehydratase large subunit alpha/beta/alpha" evidence="8">
    <location>
        <begin position="80"/>
        <end position="611"/>
    </location>
</feature>
<evidence type="ECO:0000259" key="8">
    <source>
        <dbReference type="Pfam" id="PF00330"/>
    </source>
</evidence>
<comment type="similarity">
    <text evidence="2 6">Belongs to the aconitase/IPM isomerase family.</text>
</comment>
<evidence type="ECO:0000256" key="2">
    <source>
        <dbReference type="ARBA" id="ARBA00007185"/>
    </source>
</evidence>
<keyword evidence="6" id="KW-0456">Lyase</keyword>
<keyword evidence="4 6" id="KW-0408">Iron</keyword>
<keyword evidence="11" id="KW-1185">Reference proteome</keyword>
<evidence type="ECO:0000259" key="9">
    <source>
        <dbReference type="Pfam" id="PF00694"/>
    </source>
</evidence>
<comment type="cofactor">
    <cofactor evidence="1">
        <name>[4Fe-4S] cluster</name>
        <dbReference type="ChEBI" id="CHEBI:49883"/>
    </cofactor>
</comment>
<dbReference type="EMBL" id="BNJG01000001">
    <property type="protein sequence ID" value="GHO52398.1"/>
    <property type="molecule type" value="Genomic_DNA"/>
</dbReference>
<dbReference type="SUPFAM" id="SSF53732">
    <property type="entry name" value="Aconitase iron-sulfur domain"/>
    <property type="match status" value="1"/>
</dbReference>
<dbReference type="SUPFAM" id="SSF52016">
    <property type="entry name" value="LeuD/IlvD-like"/>
    <property type="match status" value="1"/>
</dbReference>
<dbReference type="PRINTS" id="PR00415">
    <property type="entry name" value="ACONITASE"/>
</dbReference>
<evidence type="ECO:0000256" key="7">
    <source>
        <dbReference type="SAM" id="MobiDB-lite"/>
    </source>
</evidence>
<evidence type="ECO:0000313" key="11">
    <source>
        <dbReference type="Proteomes" id="UP000654345"/>
    </source>
</evidence>
<dbReference type="Pfam" id="PF00330">
    <property type="entry name" value="Aconitase"/>
    <property type="match status" value="1"/>
</dbReference>
<dbReference type="NCBIfam" id="NF006757">
    <property type="entry name" value="PRK09277.1"/>
    <property type="match status" value="1"/>
</dbReference>
<dbReference type="EC" id="4.2.1.3" evidence="6"/>
<evidence type="ECO:0000256" key="3">
    <source>
        <dbReference type="ARBA" id="ARBA00022723"/>
    </source>
</evidence>
<comment type="function">
    <text evidence="6">Catalyzes the isomerization of citrate to isocitrate via cis-aconitate.</text>
</comment>
<dbReference type="InterPro" id="IPR015928">
    <property type="entry name" value="Aconitase/3IPM_dehydase_swvl"/>
</dbReference>
<evidence type="ECO:0000256" key="6">
    <source>
        <dbReference type="RuleBase" id="RU361275"/>
    </source>
</evidence>
<dbReference type="InterPro" id="IPR001030">
    <property type="entry name" value="Acoase/IPM_deHydtase_lsu_aba"/>
</dbReference>
<dbReference type="InterPro" id="IPR000573">
    <property type="entry name" value="AconitaseA/IPMdHydase_ssu_swvl"/>
</dbReference>
<evidence type="ECO:0000313" key="10">
    <source>
        <dbReference type="EMBL" id="GHO52398.1"/>
    </source>
</evidence>
<protein>
    <recommendedName>
        <fullName evidence="6">Aconitate hydratase</fullName>
        <shortName evidence="6">Aconitase</shortName>
        <ecNumber evidence="6">4.2.1.3</ecNumber>
    </recommendedName>
</protein>
<reference evidence="10 11" key="1">
    <citation type="journal article" date="2021" name="Int. J. Syst. Evol. Microbiol.">
        <title>Reticulibacter mediterranei gen. nov., sp. nov., within the new family Reticulibacteraceae fam. nov., and Ktedonospora formicarum gen. nov., sp. nov., Ktedonobacter robiniae sp. nov., Dictyobacter formicarum sp. nov. and Dictyobacter arantiisoli sp. nov., belonging to the class Ktedonobacteria.</title>
        <authorList>
            <person name="Yabe S."/>
            <person name="Zheng Y."/>
            <person name="Wang C.M."/>
            <person name="Sakai Y."/>
            <person name="Abe K."/>
            <person name="Yokota A."/>
            <person name="Donadio S."/>
            <person name="Cavaletti L."/>
            <person name="Monciardini P."/>
        </authorList>
    </citation>
    <scope>NUCLEOTIDE SEQUENCE [LARGE SCALE GENOMIC DNA]</scope>
    <source>
        <strain evidence="10 11">SOSP1-30</strain>
    </source>
</reference>
<sequence>MTAYKDVFNARTPLEGAHETTHYFRLGALEQHGVQNLDHLPFTVRIILENLLRHADGDLIKTEDVLSLANWTPGKATGNEAEYPFLPGRVLLQDFTGVPAVADLAAMRSAVARMQGNPEKINPLVPADLVIDHSVQVDAFGSRMAFAQNVEREYERNSERYALLRWAQQAFSNFRVVPPGTGIVHQVNLEYLASVVMTKGDDGVQVAYPDTLVGTDSHTTMINGLGVLGWGVGGIEAEAVLLGQPLYLLTPEVIGMRLTGALPEGATATDLVLTVTQMLRKRGVVGKFVEFTGPGLSYLALADRATISNMSPEFGATATLFPVDAETIRYLRDTGRDPKLVDLVERYTKAQGLFRTDETPEPQFDDLLELDLSTIEPSLAGPRRPQDRVAMQSLGTAFRNAYADRFKAAATNVTVESPTNRLGNEGGIATPSSVEQKEDAESQLANGNGNGHSVLEGKDILVNLDGEQAHLRHGSVAIAAITSCTNTSNPSVMVAAGLLAKRAVEKGLKVNPAVKTSLAPGSRAVIDYLRNADLLSSLEELRFNLVGYGCTTCIGNSGPLPEPVAEAVQENDLVVAAVLSGNRNFEGRIHPQVRASFLASPPLVVAYALAGTVDIDLAHEPLGTNDKGEQIYLRDIWPSQEEIRQLVTKSVTPEVYSENYSRVFEGDEQWQALSNSTGRLFEWDPESTYVREPPFFQNMSDQPTPVKDIHNARVLAVLDDSITTDHISPAGSFAPNSPAGQYLLEHGVQRRDFNTYGARRGNHEVMMRGTFGNIRLRNRLTNGKEGYYTVHLPDGEETTIYDASMRYQQEGTPLLIIAGKEYGSGSSRDWAAKGPLLLGVQAVIAESFERIHRSNLVGMGILPLQFRSGESKESLGLTGHETYDILGIEQDLKPRQTVTVKATREDGSTFTFETIARLDSAIDVTYYKNGGILLTVLRRLAQD</sequence>
<keyword evidence="3" id="KW-0479">Metal-binding</keyword>
<dbReference type="InterPro" id="IPR044137">
    <property type="entry name" value="AcnA_IRP_Swivel"/>
</dbReference>
<feature type="domain" description="Aconitase A/isopropylmalate dehydratase small subunit swivel" evidence="9">
    <location>
        <begin position="741"/>
        <end position="867"/>
    </location>
</feature>
<dbReference type="Gene3D" id="6.10.190.10">
    <property type="match status" value="1"/>
</dbReference>
<accession>A0ABQ3UI99</accession>
<name>A0ABQ3UI99_9CHLR</name>
<evidence type="ECO:0000256" key="4">
    <source>
        <dbReference type="ARBA" id="ARBA00023004"/>
    </source>
</evidence>
<dbReference type="InterPro" id="IPR015931">
    <property type="entry name" value="Acnase/IPM_dHydase_lsu_aba_1/3"/>
</dbReference>
<dbReference type="NCBIfam" id="NF009520">
    <property type="entry name" value="PRK12881.1"/>
    <property type="match status" value="1"/>
</dbReference>
<dbReference type="PROSITE" id="PS00450">
    <property type="entry name" value="ACONITASE_1"/>
    <property type="match status" value="1"/>
</dbReference>
<gene>
    <name evidence="10" type="primary">citB</name>
    <name evidence="10" type="ORF">KSB_08730</name>
</gene>
<dbReference type="Pfam" id="PF00694">
    <property type="entry name" value="Aconitase_C"/>
    <property type="match status" value="1"/>
</dbReference>
<dbReference type="PANTHER" id="PTHR11670">
    <property type="entry name" value="ACONITASE/IRON-RESPONSIVE ELEMENT FAMILY MEMBER"/>
    <property type="match status" value="1"/>
</dbReference>
<organism evidence="10 11">
    <name type="scientific">Ktedonobacter robiniae</name>
    <dbReference type="NCBI Taxonomy" id="2778365"/>
    <lineage>
        <taxon>Bacteria</taxon>
        <taxon>Bacillati</taxon>
        <taxon>Chloroflexota</taxon>
        <taxon>Ktedonobacteria</taxon>
        <taxon>Ktedonobacterales</taxon>
        <taxon>Ktedonobacteraceae</taxon>
        <taxon>Ktedonobacter</taxon>
    </lineage>
</organism>
<evidence type="ECO:0000256" key="1">
    <source>
        <dbReference type="ARBA" id="ARBA00001966"/>
    </source>
</evidence>
<dbReference type="CDD" id="cd01586">
    <property type="entry name" value="AcnA_IRP"/>
    <property type="match status" value="1"/>
</dbReference>
<dbReference type="RefSeq" id="WP_201369309.1">
    <property type="nucleotide sequence ID" value="NZ_BNJG01000001.1"/>
</dbReference>
<comment type="caution">
    <text evidence="10">The sequence shown here is derived from an EMBL/GenBank/DDBJ whole genome shotgun (WGS) entry which is preliminary data.</text>
</comment>
<keyword evidence="6" id="KW-0004">4Fe-4S</keyword>
<dbReference type="NCBIfam" id="TIGR01341">
    <property type="entry name" value="aconitase_1"/>
    <property type="match status" value="1"/>
</dbReference>